<organism evidence="1 2">
    <name type="scientific">Leisingera methylohalidivorans DSM 14336</name>
    <dbReference type="NCBI Taxonomy" id="999552"/>
    <lineage>
        <taxon>Bacteria</taxon>
        <taxon>Pseudomonadati</taxon>
        <taxon>Pseudomonadota</taxon>
        <taxon>Alphaproteobacteria</taxon>
        <taxon>Rhodobacterales</taxon>
        <taxon>Roseobacteraceae</taxon>
        <taxon>Leisingera</taxon>
    </lineage>
</organism>
<reference evidence="1 2" key="1">
    <citation type="submission" date="2013-09" db="EMBL/GenBank/DDBJ databases">
        <authorList>
            <consortium name="DOE Joint Genome Institute"/>
            <person name="Klenk H.-P."/>
            <person name="Huntemann M."/>
            <person name="Han J."/>
            <person name="Chen A."/>
            <person name="Kyrpides N."/>
            <person name="Mavromatis K."/>
            <person name="Markowitz V."/>
            <person name="Palaniappan K."/>
            <person name="Ivanova N."/>
            <person name="Schaumberg A."/>
            <person name="Pati A."/>
            <person name="Liolios K."/>
            <person name="Nordberg H.P."/>
            <person name="Cantor M.N."/>
            <person name="Hua S.X."/>
            <person name="Woyke T."/>
        </authorList>
    </citation>
    <scope>NUCLEOTIDE SEQUENCE [LARGE SCALE GENOMIC DNA]</scope>
    <source>
        <strain evidence="1 2">DSM 14336</strain>
    </source>
</reference>
<dbReference type="EMBL" id="CP006773">
    <property type="protein sequence ID" value="AHD02994.1"/>
    <property type="molecule type" value="Genomic_DNA"/>
</dbReference>
<dbReference type="AlphaFoldDB" id="V9VZ02"/>
<evidence type="ECO:0000313" key="1">
    <source>
        <dbReference type="EMBL" id="AHD02994.1"/>
    </source>
</evidence>
<gene>
    <name evidence="1" type="ORF">METH_07995</name>
</gene>
<sequence>MAEAKIIQLHPLPGKYNGQTGIMKRRWSSAKAFSGYLLRPSRQKELQLFYALLSMEPGVRGIALHDPG</sequence>
<protein>
    <submittedName>
        <fullName evidence="1">Uncharacterized protein</fullName>
    </submittedName>
</protein>
<proteinExistence type="predicted"/>
<dbReference type="RefSeq" id="WP_024089868.1">
    <property type="nucleotide sequence ID" value="NC_023135.1"/>
</dbReference>
<accession>V9VZ02</accession>
<evidence type="ECO:0000313" key="2">
    <source>
        <dbReference type="Proteomes" id="UP000018780"/>
    </source>
</evidence>
<dbReference type="KEGG" id="lmd:METH_07995"/>
<keyword evidence="2" id="KW-1185">Reference proteome</keyword>
<dbReference type="OrthoDB" id="7867575at2"/>
<name>V9VZ02_9RHOB</name>
<dbReference type="Proteomes" id="UP000018780">
    <property type="component" value="Chromosome"/>
</dbReference>
<dbReference type="HOGENOM" id="CLU_2788813_0_0_5"/>